<name>A0A515D163_SERLI</name>
<gene>
    <name evidence="1" type="ORF">EGO53_20880</name>
</gene>
<evidence type="ECO:0000313" key="2">
    <source>
        <dbReference type="Proteomes" id="UP000317572"/>
    </source>
</evidence>
<dbReference type="GO" id="GO:0004061">
    <property type="term" value="F:arylformamidase activity"/>
    <property type="evidence" value="ECO:0007669"/>
    <property type="project" value="InterPro"/>
</dbReference>
<evidence type="ECO:0008006" key="3">
    <source>
        <dbReference type="Google" id="ProtNLM"/>
    </source>
</evidence>
<evidence type="ECO:0000313" key="1">
    <source>
        <dbReference type="EMBL" id="QDL34100.1"/>
    </source>
</evidence>
<dbReference type="SUPFAM" id="SSF102198">
    <property type="entry name" value="Putative cyclase"/>
    <property type="match status" value="1"/>
</dbReference>
<proteinExistence type="predicted"/>
<dbReference type="AlphaFoldDB" id="A0A515D163"/>
<dbReference type="Gene3D" id="3.50.30.50">
    <property type="entry name" value="Putative cyclase"/>
    <property type="match status" value="1"/>
</dbReference>
<accession>A0A515D163</accession>
<protein>
    <recommendedName>
        <fullName evidence="3">Cyclase family protein</fullName>
    </recommendedName>
</protein>
<reference evidence="1 2" key="1">
    <citation type="submission" date="2018-11" db="EMBL/GenBank/DDBJ databases">
        <title>The first complete genome of Serratia liquefaciens isolated from metalophyte plant revel distinctness adaptive mechanisms in an extreme habitat.</title>
        <authorList>
            <person name="Caneschi W.L."/>
            <person name="Sanchez A.B."/>
            <person name="Felestrino E.B."/>
            <person name="Assis R.A.B."/>
            <person name="Lemes C.G.C."/>
            <person name="Cordeiro I.F."/>
            <person name="Fonseca N.P."/>
            <person name="Villa M."/>
            <person name="Vieira I.T."/>
            <person name="Moraes L.A."/>
            <person name="Kamino L.H.Y."/>
            <person name="do Carmo F."/>
            <person name="Garcia C.M."/>
            <person name="Almeida N.F."/>
            <person name="Silva R.S."/>
            <person name="Ferro J.A."/>
            <person name="Ferro M.I.T."/>
            <person name="Varani A.M."/>
            <person name="Ferreira R.M."/>
            <person name="dos Santos V.L."/>
            <person name="Silva U.C."/>
            <person name="Setubal J.C."/>
            <person name="Moreira L.M."/>
        </authorList>
    </citation>
    <scope>NUCLEOTIDE SEQUENCE [LARGE SCALE GENOMIC DNA]</scope>
    <source>
        <strain evidence="1 2">FG3</strain>
    </source>
</reference>
<dbReference type="EMBL" id="CP033893">
    <property type="protein sequence ID" value="QDL34100.1"/>
    <property type="molecule type" value="Genomic_DNA"/>
</dbReference>
<dbReference type="RefSeq" id="WP_142816019.1">
    <property type="nucleotide sequence ID" value="NZ_CP033893.1"/>
</dbReference>
<dbReference type="InterPro" id="IPR007325">
    <property type="entry name" value="KFase/CYL"/>
</dbReference>
<sequence>MECIEVTYRGRRHRVHHHERIPLSAMLKFGDNPTNIYGVAPASAAPLRYGDSLASVEHGGACNASRISLVPHCHGTHTECAGHIMSGEHNVAELVFEPFIAATLIRVPLQRAGEMSETYNASARGTDLVITRAAIDDALSQVAPHYLQALVIAAKAPSWRLADEIPPYFSHQAMARIVELGVHHLLVDVPSIDRLHDDGRMDNHRCFWGMGLPTAEACARLRCSVTEMAQVSPATPAGSYFLSLHLPDCSGDALPSKPILFPFSQGNDAA</sequence>
<dbReference type="Pfam" id="PF04199">
    <property type="entry name" value="Cyclase"/>
    <property type="match status" value="1"/>
</dbReference>
<organism evidence="1 2">
    <name type="scientific">Serratia liquefaciens</name>
    <dbReference type="NCBI Taxonomy" id="614"/>
    <lineage>
        <taxon>Bacteria</taxon>
        <taxon>Pseudomonadati</taxon>
        <taxon>Pseudomonadota</taxon>
        <taxon>Gammaproteobacteria</taxon>
        <taxon>Enterobacterales</taxon>
        <taxon>Yersiniaceae</taxon>
        <taxon>Serratia</taxon>
    </lineage>
</organism>
<dbReference type="Proteomes" id="UP000317572">
    <property type="component" value="Chromosome"/>
</dbReference>
<dbReference type="GO" id="GO:0019441">
    <property type="term" value="P:L-tryptophan catabolic process to kynurenine"/>
    <property type="evidence" value="ECO:0007669"/>
    <property type="project" value="InterPro"/>
</dbReference>
<dbReference type="InterPro" id="IPR037175">
    <property type="entry name" value="KFase_sf"/>
</dbReference>